<dbReference type="InterPro" id="IPR055060">
    <property type="entry name" value="ACOX_C_alpha1"/>
</dbReference>
<evidence type="ECO:0000256" key="2">
    <source>
        <dbReference type="ARBA" id="ARBA00004275"/>
    </source>
</evidence>
<evidence type="ECO:0000256" key="5">
    <source>
        <dbReference type="ARBA" id="ARBA00022630"/>
    </source>
</evidence>
<evidence type="ECO:0000256" key="12">
    <source>
        <dbReference type="PIRSR" id="PIRSR000168-1"/>
    </source>
</evidence>
<proteinExistence type="inferred from homology"/>
<dbReference type="SUPFAM" id="SSF47203">
    <property type="entry name" value="Acyl-CoA dehydrogenase C-terminal domain-like"/>
    <property type="match status" value="2"/>
</dbReference>
<reference evidence="16 17" key="1">
    <citation type="journal article" date="2017" name="Curr. Biol.">
        <title>Genome architecture and evolution of a unichromosomal asexual nematode.</title>
        <authorList>
            <person name="Fradin H."/>
            <person name="Zegar C."/>
            <person name="Gutwein M."/>
            <person name="Lucas J."/>
            <person name="Kovtun M."/>
            <person name="Corcoran D."/>
            <person name="Baugh L.R."/>
            <person name="Kiontke K."/>
            <person name="Gunsalus K."/>
            <person name="Fitch D.H."/>
            <person name="Piano F."/>
        </authorList>
    </citation>
    <scope>NUCLEOTIDE SEQUENCE [LARGE SCALE GENOMIC DNA]</scope>
    <source>
        <strain evidence="16">PF1309</strain>
    </source>
</reference>
<evidence type="ECO:0000313" key="16">
    <source>
        <dbReference type="EMBL" id="PAV88523.1"/>
    </source>
</evidence>
<comment type="caution">
    <text evidence="16">The sequence shown here is derived from an EMBL/GenBank/DDBJ whole genome shotgun (WGS) entry which is preliminary data.</text>
</comment>
<feature type="domain" description="Acyl-CoA oxidase C-terminal" evidence="14">
    <location>
        <begin position="405"/>
        <end position="552"/>
    </location>
</feature>
<accession>A0A2A2LQM1</accession>
<dbReference type="InterPro" id="IPR009100">
    <property type="entry name" value="AcylCoA_DH/oxidase_NM_dom_sf"/>
</dbReference>
<dbReference type="GO" id="GO:0071949">
    <property type="term" value="F:FAD binding"/>
    <property type="evidence" value="ECO:0007669"/>
    <property type="project" value="InterPro"/>
</dbReference>
<keyword evidence="7" id="KW-0276">Fatty acid metabolism</keyword>
<evidence type="ECO:0000259" key="15">
    <source>
        <dbReference type="Pfam" id="PF22924"/>
    </source>
</evidence>
<keyword evidence="5 11" id="KW-0285">Flavoprotein</keyword>
<organism evidence="16 17">
    <name type="scientific">Diploscapter pachys</name>
    <dbReference type="NCBI Taxonomy" id="2018661"/>
    <lineage>
        <taxon>Eukaryota</taxon>
        <taxon>Metazoa</taxon>
        <taxon>Ecdysozoa</taxon>
        <taxon>Nematoda</taxon>
        <taxon>Chromadorea</taxon>
        <taxon>Rhabditida</taxon>
        <taxon>Rhabditina</taxon>
        <taxon>Rhabditomorpha</taxon>
        <taxon>Rhabditoidea</taxon>
        <taxon>Rhabditidae</taxon>
        <taxon>Diploscapter</taxon>
    </lineage>
</organism>
<dbReference type="STRING" id="2018661.A0A2A2LQM1"/>
<dbReference type="PANTHER" id="PTHR10909">
    <property type="entry name" value="ELECTRON TRANSPORT OXIDOREDUCTASE"/>
    <property type="match status" value="1"/>
</dbReference>
<protein>
    <recommendedName>
        <fullName evidence="11">Acyl-coenzyme A oxidase</fullName>
    </recommendedName>
</protein>
<evidence type="ECO:0000256" key="10">
    <source>
        <dbReference type="ARBA" id="ARBA00023140"/>
    </source>
</evidence>
<evidence type="ECO:0000259" key="14">
    <source>
        <dbReference type="Pfam" id="PF01756"/>
    </source>
</evidence>
<dbReference type="Pfam" id="PF01756">
    <property type="entry name" value="ACOX"/>
    <property type="match status" value="1"/>
</dbReference>
<comment type="similarity">
    <text evidence="4 11">Belongs to the acyl-CoA oxidase family.</text>
</comment>
<comment type="pathway">
    <text evidence="3">Lipid metabolism.</text>
</comment>
<evidence type="ECO:0000256" key="7">
    <source>
        <dbReference type="ARBA" id="ARBA00022832"/>
    </source>
</evidence>
<dbReference type="EMBL" id="LIAE01006517">
    <property type="protein sequence ID" value="PAV88523.1"/>
    <property type="molecule type" value="Genomic_DNA"/>
</dbReference>
<dbReference type="GO" id="GO:0016402">
    <property type="term" value="F:pristanoyl-CoA oxidase activity"/>
    <property type="evidence" value="ECO:0007669"/>
    <property type="project" value="TreeGrafter"/>
</dbReference>
<evidence type="ECO:0000313" key="17">
    <source>
        <dbReference type="Proteomes" id="UP000218231"/>
    </source>
</evidence>
<dbReference type="Gene3D" id="1.20.140.10">
    <property type="entry name" value="Butyryl-CoA Dehydrogenase, subunit A, domain 3"/>
    <property type="match status" value="2"/>
</dbReference>
<gene>
    <name evidence="16" type="ORF">WR25_07905</name>
</gene>
<dbReference type="InterPro" id="IPR046373">
    <property type="entry name" value="Acyl-CoA_Oxase/DH_mid-dom_sf"/>
</dbReference>
<name>A0A2A2LQM1_9BILA</name>
<dbReference type="FunFam" id="1.20.140.10:FF:000010">
    <property type="entry name" value="Acyl-coenzyme A oxidase"/>
    <property type="match status" value="1"/>
</dbReference>
<keyword evidence="17" id="KW-1185">Reference proteome</keyword>
<dbReference type="GO" id="GO:0005777">
    <property type="term" value="C:peroxisome"/>
    <property type="evidence" value="ECO:0007669"/>
    <property type="project" value="UniProtKB-SubCell"/>
</dbReference>
<dbReference type="SUPFAM" id="SSF56645">
    <property type="entry name" value="Acyl-CoA dehydrogenase NM domain-like"/>
    <property type="match status" value="1"/>
</dbReference>
<dbReference type="AlphaFoldDB" id="A0A2A2LQM1"/>
<evidence type="ECO:0000256" key="8">
    <source>
        <dbReference type="ARBA" id="ARBA00023002"/>
    </source>
</evidence>
<feature type="active site" description="Proton acceptor" evidence="12">
    <location>
        <position position="351"/>
    </location>
</feature>
<dbReference type="Gene3D" id="2.40.110.10">
    <property type="entry name" value="Butyryl-CoA Dehydrogenase, subunit A, domain 2"/>
    <property type="match status" value="1"/>
</dbReference>
<comment type="subcellular location">
    <subcellularLocation>
        <location evidence="2">Peroxisome</location>
    </subcellularLocation>
</comment>
<evidence type="ECO:0000256" key="11">
    <source>
        <dbReference type="PIRNR" id="PIRNR000168"/>
    </source>
</evidence>
<evidence type="ECO:0000256" key="1">
    <source>
        <dbReference type="ARBA" id="ARBA00001974"/>
    </source>
</evidence>
<dbReference type="PIRSF" id="PIRSF000168">
    <property type="entry name" value="Acyl-CoA_oxidase"/>
    <property type="match status" value="1"/>
</dbReference>
<keyword evidence="10" id="KW-0576">Peroxisome</keyword>
<evidence type="ECO:0000256" key="9">
    <source>
        <dbReference type="ARBA" id="ARBA00023098"/>
    </source>
</evidence>
<dbReference type="FunFam" id="2.40.110.10:FF:000040">
    <property type="entry name" value="Acyl-coenzyme A oxidase"/>
    <property type="match status" value="1"/>
</dbReference>
<keyword evidence="8" id="KW-0560">Oxidoreductase</keyword>
<sequence length="560" mass="63149">MKSSGIDAYRSQASFKVEDLRNTIFGEEYARYRKEALEVFLSDPLFLSGERQLSQAEGRERTHQRWKRLVEMDFFNHADLIKSDAIDDALNIWDFAVTPRELNHLRVFGGAIESSGTERHAELLRKTKNHEIVGAFCLTELSHGSNTSKIQTTATFDKGEFVFHTPNIGATKCWAGNLGFSATHAIVYAQLYVGGNCYGIHAFVLQIRIGIVLAGSRACLFAATVAIRYSVERKQFGPSDSEEIAVIEYPLQRHRLFPYLAAGVVLRVFQRIFSNHFSEYKRRIAVGEKSTDLVEFSREIHALSSCTKPVSTFIGMEALGEARRACGGHGFLRSSNLNSVYSNYDPSQTFEGENNLLMQQTSNIILAKVAGRNSETRNASPMNLFNFLAERPKRFEKYSSCIVHDVLSAYEYLIHYLIQVTIAERHKLKTEGKDPFTILNETQVHKAHTLSIAFAEYIIVKWMKEFIDKVTNVECKQILYKLLKTYGLFVLNRHLATLYIGGYAHGPGFGETIRSELRSACSELTPQVIAIIDAVAPPDEILNSSLGMSDGRCVFMQVWN</sequence>
<dbReference type="GO" id="GO:0005504">
    <property type="term" value="F:fatty acid binding"/>
    <property type="evidence" value="ECO:0007669"/>
    <property type="project" value="TreeGrafter"/>
</dbReference>
<dbReference type="Proteomes" id="UP000218231">
    <property type="component" value="Unassembled WGS sequence"/>
</dbReference>
<dbReference type="GO" id="GO:0033540">
    <property type="term" value="P:fatty acid beta-oxidation using acyl-CoA oxidase"/>
    <property type="evidence" value="ECO:0007669"/>
    <property type="project" value="TreeGrafter"/>
</dbReference>
<feature type="binding site" evidence="13">
    <location>
        <position position="139"/>
    </location>
    <ligand>
        <name>FAD</name>
        <dbReference type="ChEBI" id="CHEBI:57692"/>
    </ligand>
</feature>
<evidence type="ECO:0000256" key="3">
    <source>
        <dbReference type="ARBA" id="ARBA00005189"/>
    </source>
</evidence>
<dbReference type="InterPro" id="IPR036250">
    <property type="entry name" value="AcylCo_DH-like_C"/>
</dbReference>
<evidence type="ECO:0000256" key="4">
    <source>
        <dbReference type="ARBA" id="ARBA00006288"/>
    </source>
</evidence>
<dbReference type="Pfam" id="PF22924">
    <property type="entry name" value="ACOX_C_alpha1"/>
    <property type="match status" value="1"/>
</dbReference>
<comment type="cofactor">
    <cofactor evidence="1">
        <name>FAD</name>
        <dbReference type="ChEBI" id="CHEBI:57692"/>
    </cofactor>
</comment>
<dbReference type="InterPro" id="IPR002655">
    <property type="entry name" value="Acyl-CoA_oxidase_C"/>
</dbReference>
<dbReference type="InterPro" id="IPR012258">
    <property type="entry name" value="Acyl-CoA_oxidase"/>
</dbReference>
<evidence type="ECO:0000256" key="13">
    <source>
        <dbReference type="PIRSR" id="PIRSR000168-2"/>
    </source>
</evidence>
<dbReference type="PANTHER" id="PTHR10909:SF390">
    <property type="entry name" value="PEROXISOMAL ACYL-COENZYME A OXIDASE 3"/>
    <property type="match status" value="1"/>
</dbReference>
<keyword evidence="9" id="KW-0443">Lipid metabolism</keyword>
<dbReference type="FunFam" id="1.20.140.10:FF:000007">
    <property type="entry name" value="Acyl-coenzyme A oxidase"/>
    <property type="match status" value="1"/>
</dbReference>
<dbReference type="OrthoDB" id="538336at2759"/>
<feature type="binding site" evidence="13">
    <location>
        <position position="176"/>
    </location>
    <ligand>
        <name>FAD</name>
        <dbReference type="ChEBI" id="CHEBI:57692"/>
    </ligand>
</feature>
<feature type="domain" description="Acyl-CoA oxidase C-alpha1" evidence="15">
    <location>
        <begin position="205"/>
        <end position="365"/>
    </location>
</feature>
<evidence type="ECO:0000256" key="6">
    <source>
        <dbReference type="ARBA" id="ARBA00022827"/>
    </source>
</evidence>
<dbReference type="GO" id="GO:0055088">
    <property type="term" value="P:lipid homeostasis"/>
    <property type="evidence" value="ECO:0007669"/>
    <property type="project" value="TreeGrafter"/>
</dbReference>
<keyword evidence="6 11" id="KW-0274">FAD</keyword>